<feature type="binding site" evidence="11">
    <location>
        <position position="13"/>
    </location>
    <ligand>
        <name>UTP</name>
        <dbReference type="ChEBI" id="CHEBI:46398"/>
    </ligand>
</feature>
<comment type="activity regulation">
    <text evidence="11">Allosterically activated by GTP, when glutamine is the substrate; GTP has no effect on the reaction when ammonia is the substrate. The allosteric effector GTP functions by stabilizing the protein conformation that binds the tetrahedral intermediate(s) formed during glutamine hydrolysis. Inhibited by the product CTP, via allosteric rather than competitive inhibition.</text>
</comment>
<proteinExistence type="inferred from homology"/>
<evidence type="ECO:0000256" key="8">
    <source>
        <dbReference type="ARBA" id="ARBA00022962"/>
    </source>
</evidence>
<comment type="similarity">
    <text evidence="2 11">Belongs to the CTP synthase family.</text>
</comment>
<dbReference type="AlphaFoldDB" id="F1T463"/>
<dbReference type="InterPro" id="IPR017456">
    <property type="entry name" value="CTP_synthase_N"/>
</dbReference>
<feature type="domain" description="CTP synthase N-terminal" evidence="13">
    <location>
        <begin position="3"/>
        <end position="267"/>
    </location>
</feature>
<feature type="binding site" evidence="11">
    <location>
        <begin position="188"/>
        <end position="193"/>
    </location>
    <ligand>
        <name>CTP</name>
        <dbReference type="ChEBI" id="CHEBI:37563"/>
        <note>allosteric inhibitor</note>
    </ligand>
</feature>
<dbReference type="SUPFAM" id="SSF52540">
    <property type="entry name" value="P-loop containing nucleoside triphosphate hydrolases"/>
    <property type="match status" value="1"/>
</dbReference>
<reference evidence="14 15" key="1">
    <citation type="submission" date="2011-02" db="EMBL/GenBank/DDBJ databases">
        <authorList>
            <person name="Muzny D."/>
            <person name="Qin X."/>
            <person name="Buhay C."/>
            <person name="Dugan-Rocha S."/>
            <person name="Ding Y."/>
            <person name="Chen G."/>
            <person name="Hawes A."/>
            <person name="Holder M."/>
            <person name="Jhangiani S."/>
            <person name="Johnson A."/>
            <person name="Khan Z."/>
            <person name="Li Z."/>
            <person name="Liu W."/>
            <person name="Liu X."/>
            <person name="Perez L."/>
            <person name="Shen H."/>
            <person name="Wang Q."/>
            <person name="Watt J."/>
            <person name="Xi L."/>
            <person name="Xin Y."/>
            <person name="Zhou J."/>
            <person name="Deng J."/>
            <person name="Jiang H."/>
            <person name="Liu Y."/>
            <person name="Qu J."/>
            <person name="Song X.-Z."/>
            <person name="Zhang L."/>
            <person name="Villasana D."/>
            <person name="Johnson A."/>
            <person name="Liu J."/>
            <person name="Liyanage D."/>
            <person name="Lorensuhewa L."/>
            <person name="Robinson T."/>
            <person name="Song A."/>
            <person name="Song B.-B."/>
            <person name="Dinh H."/>
            <person name="Thornton R."/>
            <person name="Coyle M."/>
            <person name="Francisco L."/>
            <person name="Jackson L."/>
            <person name="Javaid M."/>
            <person name="Korchina V."/>
            <person name="Kovar C."/>
            <person name="Mata R."/>
            <person name="Mathew T."/>
            <person name="Ngo R."/>
            <person name="Nguyen L."/>
            <person name="Nguyen N."/>
            <person name="Okwuonu G."/>
            <person name="Ongeri F."/>
            <person name="Pham C."/>
            <person name="Simmons D."/>
            <person name="Wilczek-Boney K."/>
            <person name="Hale W."/>
            <person name="Jakkamsetti A."/>
            <person name="Pham P."/>
            <person name="Ruth R."/>
            <person name="San Lucas F."/>
            <person name="Warren J."/>
            <person name="Zhang J."/>
            <person name="Zhao Z."/>
            <person name="Zhou C."/>
            <person name="Zhu D."/>
            <person name="Lee S."/>
            <person name="Bess C."/>
            <person name="Blankenburg K."/>
            <person name="Forbes L."/>
            <person name="Fu Q."/>
            <person name="Gubbala S."/>
            <person name="Hirani K."/>
            <person name="Jayaseelan J.C."/>
            <person name="Lara F."/>
            <person name="Munidasa M."/>
            <person name="Palculict T."/>
            <person name="Patil S."/>
            <person name="Pu L.-L."/>
            <person name="Saada N."/>
            <person name="Tang L."/>
            <person name="Weissenberger G."/>
            <person name="Zhu Y."/>
            <person name="Hemphill L."/>
            <person name="Shang Y."/>
            <person name="Youmans B."/>
            <person name="Ayvaz T."/>
            <person name="Ross M."/>
            <person name="Santibanez J."/>
            <person name="Aqrawi P."/>
            <person name="Gross S."/>
            <person name="Joshi V."/>
            <person name="Fowler G."/>
            <person name="Nazareth L."/>
            <person name="Reid J."/>
            <person name="Worley K."/>
            <person name="Petrosino J."/>
            <person name="Highlander S."/>
            <person name="Gibbs R."/>
        </authorList>
    </citation>
    <scope>NUCLEOTIDE SEQUENCE [LARGE SCALE GENOMIC DNA]</scope>
    <source>
        <strain evidence="14 15">DSM 15829</strain>
    </source>
</reference>
<feature type="binding site" evidence="11">
    <location>
        <position position="224"/>
    </location>
    <ligand>
        <name>UTP</name>
        <dbReference type="ChEBI" id="CHEBI:46398"/>
    </ligand>
</feature>
<feature type="binding site" evidence="11">
    <location>
        <begin position="14"/>
        <end position="19"/>
    </location>
    <ligand>
        <name>ATP</name>
        <dbReference type="ChEBI" id="CHEBI:30616"/>
    </ligand>
</feature>
<evidence type="ECO:0000256" key="10">
    <source>
        <dbReference type="ARBA" id="ARBA00047781"/>
    </source>
</evidence>
<evidence type="ECO:0000256" key="3">
    <source>
        <dbReference type="ARBA" id="ARBA00022598"/>
    </source>
</evidence>
<evidence type="ECO:0000256" key="4">
    <source>
        <dbReference type="ARBA" id="ARBA00022723"/>
    </source>
</evidence>
<dbReference type="Gene3D" id="3.40.50.880">
    <property type="match status" value="1"/>
</dbReference>
<feature type="binding site" evidence="11">
    <location>
        <position position="71"/>
    </location>
    <ligand>
        <name>Mg(2+)</name>
        <dbReference type="ChEBI" id="CHEBI:18420"/>
    </ligand>
</feature>
<keyword evidence="6 11" id="KW-0067">ATP-binding</keyword>
<keyword evidence="15" id="KW-1185">Reference proteome</keyword>
<name>F1T463_9ACTN</name>
<feature type="region of interest" description="Amidoligase domain" evidence="11">
    <location>
        <begin position="1"/>
        <end position="267"/>
    </location>
</feature>
<evidence type="ECO:0000256" key="2">
    <source>
        <dbReference type="ARBA" id="ARBA00007533"/>
    </source>
</evidence>
<keyword evidence="3 11" id="KW-0436">Ligase</keyword>
<dbReference type="FunFam" id="3.40.50.300:FF:000009">
    <property type="entry name" value="CTP synthase"/>
    <property type="match status" value="1"/>
</dbReference>
<organism evidence="14 15">
    <name type="scientific">Fannyhessea vaginae DSM 15829</name>
    <dbReference type="NCBI Taxonomy" id="525256"/>
    <lineage>
        <taxon>Bacteria</taxon>
        <taxon>Bacillati</taxon>
        <taxon>Actinomycetota</taxon>
        <taxon>Coriobacteriia</taxon>
        <taxon>Coriobacteriales</taxon>
        <taxon>Atopobiaceae</taxon>
        <taxon>Fannyhessea</taxon>
    </lineage>
</organism>
<dbReference type="GeneID" id="93210069"/>
<feature type="binding site" evidence="11">
    <location>
        <position position="408"/>
    </location>
    <ligand>
        <name>L-glutamine</name>
        <dbReference type="ChEBI" id="CHEBI:58359"/>
    </ligand>
</feature>
<dbReference type="InterPro" id="IPR027417">
    <property type="entry name" value="P-loop_NTPase"/>
</dbReference>
<evidence type="ECO:0000259" key="12">
    <source>
        <dbReference type="Pfam" id="PF00117"/>
    </source>
</evidence>
<feature type="active site" evidence="11">
    <location>
        <position position="513"/>
    </location>
</feature>
<dbReference type="NCBIfam" id="TIGR00337">
    <property type="entry name" value="PyrG"/>
    <property type="match status" value="1"/>
</dbReference>
<feature type="binding site" evidence="11">
    <location>
        <begin position="148"/>
        <end position="150"/>
    </location>
    <ligand>
        <name>CTP</name>
        <dbReference type="ChEBI" id="CHEBI:37563"/>
        <note>allosteric inhibitor</note>
    </ligand>
</feature>
<dbReference type="EMBL" id="ACGK02000001">
    <property type="protein sequence ID" value="EGF23507.1"/>
    <property type="molecule type" value="Genomic_DNA"/>
</dbReference>
<dbReference type="OrthoDB" id="9801107at2"/>
<gene>
    <name evidence="11 14" type="primary">pyrG</name>
    <name evidence="14" type="ORF">HMPREF0091_10454</name>
</gene>
<feature type="active site" description="Nucleophile; for glutamine hydrolysis" evidence="11">
    <location>
        <position position="384"/>
    </location>
</feature>
<evidence type="ECO:0000313" key="14">
    <source>
        <dbReference type="EMBL" id="EGF23507.1"/>
    </source>
</evidence>
<feature type="binding site" evidence="11">
    <location>
        <begin position="188"/>
        <end position="193"/>
    </location>
    <ligand>
        <name>UTP</name>
        <dbReference type="ChEBI" id="CHEBI:46398"/>
    </ligand>
</feature>
<dbReference type="PANTHER" id="PTHR11550">
    <property type="entry name" value="CTP SYNTHASE"/>
    <property type="match status" value="1"/>
</dbReference>
<dbReference type="Proteomes" id="UP000005947">
    <property type="component" value="Unassembled WGS sequence"/>
</dbReference>
<dbReference type="InterPro" id="IPR004468">
    <property type="entry name" value="CTP_synthase"/>
</dbReference>
<keyword evidence="4 11" id="KW-0479">Metal-binding</keyword>
<dbReference type="SUPFAM" id="SSF52317">
    <property type="entry name" value="Class I glutamine amidotransferase-like"/>
    <property type="match status" value="1"/>
</dbReference>
<feature type="domain" description="Glutamine amidotransferase" evidence="12">
    <location>
        <begin position="305"/>
        <end position="530"/>
    </location>
</feature>
<dbReference type="Pfam" id="PF06418">
    <property type="entry name" value="CTP_synth_N"/>
    <property type="match status" value="1"/>
</dbReference>
<dbReference type="PROSITE" id="PS51273">
    <property type="entry name" value="GATASE_TYPE_1"/>
    <property type="match status" value="1"/>
</dbReference>
<dbReference type="GO" id="GO:0019856">
    <property type="term" value="P:pyrimidine nucleobase biosynthetic process"/>
    <property type="evidence" value="ECO:0007669"/>
    <property type="project" value="TreeGrafter"/>
</dbReference>
<comment type="subunit">
    <text evidence="11">Homotetramer.</text>
</comment>
<feature type="binding site" evidence="11">
    <location>
        <position position="141"/>
    </location>
    <ligand>
        <name>Mg(2+)</name>
        <dbReference type="ChEBI" id="CHEBI:18420"/>
    </ligand>
</feature>
<evidence type="ECO:0000256" key="9">
    <source>
        <dbReference type="ARBA" id="ARBA00022975"/>
    </source>
</evidence>
<keyword evidence="8 11" id="KW-0315">Glutamine amidotransferase</keyword>
<comment type="caution">
    <text evidence="14">The sequence shown here is derived from an EMBL/GenBank/DDBJ whole genome shotgun (WGS) entry which is preliminary data.</text>
</comment>
<dbReference type="Gene3D" id="3.40.50.300">
    <property type="entry name" value="P-loop containing nucleotide triphosphate hydrolases"/>
    <property type="match status" value="1"/>
</dbReference>
<comment type="miscellaneous">
    <text evidence="11">CTPSs have evolved a hybrid strategy for distinguishing between UTP and CTP. The overlapping regions of the product feedback inhibitory and substrate sites recognize a common feature in both compounds, the triphosphate moiety. To differentiate isosteric substrate and product pyrimidine rings, an additional pocket far from the expected kinase/ligase catalytic site, specifically recognizes the cytosine and ribose portions of the product inhibitor.</text>
</comment>
<feature type="binding site" evidence="11">
    <location>
        <position position="13"/>
    </location>
    <ligand>
        <name>CTP</name>
        <dbReference type="ChEBI" id="CHEBI:37563"/>
        <note>allosteric inhibitor</note>
    </ligand>
</feature>
<dbReference type="GO" id="GO:0042802">
    <property type="term" value="F:identical protein binding"/>
    <property type="evidence" value="ECO:0007669"/>
    <property type="project" value="TreeGrafter"/>
</dbReference>
<evidence type="ECO:0000256" key="7">
    <source>
        <dbReference type="ARBA" id="ARBA00022842"/>
    </source>
</evidence>
<dbReference type="EC" id="6.3.4.2" evidence="11"/>
<dbReference type="NCBIfam" id="NF003792">
    <property type="entry name" value="PRK05380.1"/>
    <property type="match status" value="1"/>
</dbReference>
<dbReference type="PANTHER" id="PTHR11550:SF0">
    <property type="entry name" value="CTP SYNTHASE-RELATED"/>
    <property type="match status" value="1"/>
</dbReference>
<keyword evidence="9 11" id="KW-0665">Pyrimidine biosynthesis</keyword>
<dbReference type="CDD" id="cd03113">
    <property type="entry name" value="CTPS_N"/>
    <property type="match status" value="1"/>
</dbReference>
<dbReference type="RefSeq" id="WP_006302631.1">
    <property type="nucleotide sequence ID" value="NZ_ACGK02000001.1"/>
</dbReference>
<feature type="binding site" evidence="11">
    <location>
        <position position="224"/>
    </location>
    <ligand>
        <name>CTP</name>
        <dbReference type="ChEBI" id="CHEBI:37563"/>
        <note>allosteric inhibitor</note>
    </ligand>
</feature>
<feature type="active site" evidence="11">
    <location>
        <position position="511"/>
    </location>
</feature>
<dbReference type="GO" id="GO:0046872">
    <property type="term" value="F:metal ion binding"/>
    <property type="evidence" value="ECO:0007669"/>
    <property type="project" value="UniProtKB-KW"/>
</dbReference>
<evidence type="ECO:0000256" key="11">
    <source>
        <dbReference type="HAMAP-Rule" id="MF_01227"/>
    </source>
</evidence>
<dbReference type="GO" id="GO:0044210">
    <property type="term" value="P:'de novo' CTP biosynthetic process"/>
    <property type="evidence" value="ECO:0007669"/>
    <property type="project" value="UniProtKB-UniRule"/>
</dbReference>
<keyword evidence="5 11" id="KW-0547">Nucleotide-binding</keyword>
<dbReference type="eggNOG" id="COG0504">
    <property type="taxonomic scope" value="Bacteria"/>
</dbReference>
<feature type="binding site" evidence="11">
    <location>
        <position position="357"/>
    </location>
    <ligand>
        <name>L-glutamine</name>
        <dbReference type="ChEBI" id="CHEBI:58359"/>
    </ligand>
</feature>
<comment type="pathway">
    <text evidence="1 11">Pyrimidine metabolism; CTP biosynthesis via de novo pathway; CTP from UDP: step 2/2.</text>
</comment>
<dbReference type="Pfam" id="PF00117">
    <property type="entry name" value="GATase"/>
    <property type="match status" value="1"/>
</dbReference>
<comment type="function">
    <text evidence="11">Catalyzes the ATP-dependent amination of UTP to CTP with either L-glutamine or ammonia as the source of nitrogen. Regulates intracellular CTP levels through interactions with the four ribonucleotide triphosphates.</text>
</comment>
<evidence type="ECO:0000256" key="6">
    <source>
        <dbReference type="ARBA" id="ARBA00022840"/>
    </source>
</evidence>
<dbReference type="UniPathway" id="UPA00159">
    <property type="reaction ID" value="UER00277"/>
</dbReference>
<dbReference type="FunFam" id="3.40.50.880:FF:000002">
    <property type="entry name" value="CTP synthase"/>
    <property type="match status" value="1"/>
</dbReference>
<evidence type="ECO:0000256" key="1">
    <source>
        <dbReference type="ARBA" id="ARBA00005171"/>
    </source>
</evidence>
<dbReference type="HAMAP" id="MF_01227">
    <property type="entry name" value="PyrG"/>
    <property type="match status" value="1"/>
</dbReference>
<dbReference type="InterPro" id="IPR017926">
    <property type="entry name" value="GATASE"/>
</dbReference>
<feature type="binding site" evidence="11">
    <location>
        <position position="464"/>
    </location>
    <ligand>
        <name>L-glutamine</name>
        <dbReference type="ChEBI" id="CHEBI:58359"/>
    </ligand>
</feature>
<protein>
    <recommendedName>
        <fullName evidence="11">CTP synthase</fullName>
        <ecNumber evidence="11">6.3.4.2</ecNumber>
    </recommendedName>
    <alternativeName>
        <fullName evidence="11">Cytidine 5'-triphosphate synthase</fullName>
    </alternativeName>
    <alternativeName>
        <fullName evidence="11">Cytidine triphosphate synthetase</fullName>
        <shortName evidence="11">CTP synthetase</shortName>
        <shortName evidence="11">CTPS</shortName>
    </alternativeName>
    <alternativeName>
        <fullName evidence="11">UTP--ammonia ligase</fullName>
    </alternativeName>
</protein>
<dbReference type="GO" id="GO:0004359">
    <property type="term" value="F:glutaminase activity"/>
    <property type="evidence" value="ECO:0007669"/>
    <property type="project" value="RHEA"/>
</dbReference>
<comment type="catalytic activity">
    <reaction evidence="11">
        <text>UTP + NH4(+) + ATP = CTP + ADP + phosphate + 2 H(+)</text>
        <dbReference type="Rhea" id="RHEA:16597"/>
        <dbReference type="ChEBI" id="CHEBI:15378"/>
        <dbReference type="ChEBI" id="CHEBI:28938"/>
        <dbReference type="ChEBI" id="CHEBI:30616"/>
        <dbReference type="ChEBI" id="CHEBI:37563"/>
        <dbReference type="ChEBI" id="CHEBI:43474"/>
        <dbReference type="ChEBI" id="CHEBI:46398"/>
        <dbReference type="ChEBI" id="CHEBI:456216"/>
    </reaction>
</comment>
<dbReference type="InterPro" id="IPR029062">
    <property type="entry name" value="Class_I_gatase-like"/>
</dbReference>
<feature type="binding site" evidence="11">
    <location>
        <begin position="385"/>
        <end position="388"/>
    </location>
    <ligand>
        <name>L-glutamine</name>
        <dbReference type="ChEBI" id="CHEBI:58359"/>
    </ligand>
</feature>
<comment type="catalytic activity">
    <reaction evidence="10 11">
        <text>UTP + L-glutamine + ATP + H2O = CTP + L-glutamate + ADP + phosphate + 2 H(+)</text>
        <dbReference type="Rhea" id="RHEA:26426"/>
        <dbReference type="ChEBI" id="CHEBI:15377"/>
        <dbReference type="ChEBI" id="CHEBI:15378"/>
        <dbReference type="ChEBI" id="CHEBI:29985"/>
        <dbReference type="ChEBI" id="CHEBI:30616"/>
        <dbReference type="ChEBI" id="CHEBI:37563"/>
        <dbReference type="ChEBI" id="CHEBI:43474"/>
        <dbReference type="ChEBI" id="CHEBI:46398"/>
        <dbReference type="ChEBI" id="CHEBI:58359"/>
        <dbReference type="ChEBI" id="CHEBI:456216"/>
        <dbReference type="EC" id="6.3.4.2"/>
    </reaction>
</comment>
<dbReference type="GO" id="GO:0005524">
    <property type="term" value="F:ATP binding"/>
    <property type="evidence" value="ECO:0007669"/>
    <property type="project" value="UniProtKB-KW"/>
</dbReference>
<comment type="catalytic activity">
    <reaction evidence="11">
        <text>L-glutamine + H2O = L-glutamate + NH4(+)</text>
        <dbReference type="Rhea" id="RHEA:15889"/>
        <dbReference type="ChEBI" id="CHEBI:15377"/>
        <dbReference type="ChEBI" id="CHEBI:28938"/>
        <dbReference type="ChEBI" id="CHEBI:29985"/>
        <dbReference type="ChEBI" id="CHEBI:58359"/>
    </reaction>
</comment>
<keyword evidence="7 11" id="KW-0460">Magnesium</keyword>
<dbReference type="GO" id="GO:0003883">
    <property type="term" value="F:CTP synthase activity"/>
    <property type="evidence" value="ECO:0007669"/>
    <property type="project" value="UniProtKB-UniRule"/>
</dbReference>
<evidence type="ECO:0000313" key="15">
    <source>
        <dbReference type="Proteomes" id="UP000005947"/>
    </source>
</evidence>
<evidence type="ECO:0000256" key="5">
    <source>
        <dbReference type="ARBA" id="ARBA00022741"/>
    </source>
</evidence>
<accession>F1T463</accession>
<evidence type="ECO:0000259" key="13">
    <source>
        <dbReference type="Pfam" id="PF06418"/>
    </source>
</evidence>
<dbReference type="GO" id="GO:0097268">
    <property type="term" value="C:cytoophidium"/>
    <property type="evidence" value="ECO:0007669"/>
    <property type="project" value="UniProtKB-ARBA"/>
</dbReference>
<comment type="caution">
    <text evidence="11">Lacks conserved residue(s) required for the propagation of feature annotation.</text>
</comment>
<dbReference type="CDD" id="cd01746">
    <property type="entry name" value="GATase1_CTP_Synthase"/>
    <property type="match status" value="1"/>
</dbReference>
<dbReference type="GO" id="GO:0005829">
    <property type="term" value="C:cytosol"/>
    <property type="evidence" value="ECO:0007669"/>
    <property type="project" value="TreeGrafter"/>
</dbReference>
<feature type="binding site" evidence="11">
    <location>
        <position position="71"/>
    </location>
    <ligand>
        <name>ATP</name>
        <dbReference type="ChEBI" id="CHEBI:30616"/>
    </ligand>
</feature>
<dbReference type="InterPro" id="IPR033828">
    <property type="entry name" value="GATase1_CTP_Synthase"/>
</dbReference>
<sequence length="551" mass="61464">MTKHIFVTGGVVSSLGKGITAASLGRLLKSRGYKVMMQKADPYLNVDPGTMSPFQHGEVFVTEDGKETDLDLGHYERFIDENLTANSNFTTGVIYQSLISRERAGDFLGGTVQVIPHVTNEIKERFKRIEEQTQADVVITELGGTIGDIEGQSFVEAIRQFRKEKGPGQTLVIHVSLVPYISAAHEVKTKPTQHSVKELRSMGVQPDLIVCRGDHEINTAIRAKIAHFCDVDEDCVFENSDCPSIYQVPMHLAKQHFDEKVCEKLGLEVRESHMEAWNDFTRAMEKANAHKDTTEIKVVGKYTQLPDAYLSVIEALHHSGVYFGRHVNITLIDGEELDASNLDEVFEDADGILVPGGFGRRGVEGKILSAQLARERKIPYLGVCLGLQVAVSEFARHVCHLEDANSSEFNPQTSHPVIDLMASQEEVTDKGGTMRLGTYPCKVLGPLAREAYGQELVYERHRHRYEVNNAYRKQLVDAGLIIAGLSPDDRLVEMVELPENIHPWFVASQAHPEFKSRPTNPAPLFREFVRASIARHEGVERTSVVAPRDMN</sequence>